<dbReference type="EMBL" id="JAUSUA010000001">
    <property type="protein sequence ID" value="MDQ0205611.1"/>
    <property type="molecule type" value="Genomic_DNA"/>
</dbReference>
<keyword evidence="1" id="KW-0808">Transferase</keyword>
<evidence type="ECO:0000256" key="1">
    <source>
        <dbReference type="ARBA" id="ARBA00022679"/>
    </source>
</evidence>
<dbReference type="InterPro" id="IPR050832">
    <property type="entry name" value="Bact_Acetyltransf"/>
</dbReference>
<name>A0ABT9YCN2_9BACI</name>
<dbReference type="InterPro" id="IPR000182">
    <property type="entry name" value="GNAT_dom"/>
</dbReference>
<evidence type="ECO:0000259" key="3">
    <source>
        <dbReference type="PROSITE" id="PS51186"/>
    </source>
</evidence>
<reference evidence="4 5" key="1">
    <citation type="submission" date="2023-07" db="EMBL/GenBank/DDBJ databases">
        <title>Genomic Encyclopedia of Type Strains, Phase IV (KMG-IV): sequencing the most valuable type-strain genomes for metagenomic binning, comparative biology and taxonomic classification.</title>
        <authorList>
            <person name="Goeker M."/>
        </authorList>
    </citation>
    <scope>NUCLEOTIDE SEQUENCE [LARGE SCALE GENOMIC DNA]</scope>
    <source>
        <strain evidence="4 5">DSM 19154</strain>
    </source>
</reference>
<dbReference type="PANTHER" id="PTHR43877">
    <property type="entry name" value="AMINOALKYLPHOSPHONATE N-ACETYLTRANSFERASE-RELATED-RELATED"/>
    <property type="match status" value="1"/>
</dbReference>
<evidence type="ECO:0000313" key="5">
    <source>
        <dbReference type="Proteomes" id="UP001225034"/>
    </source>
</evidence>
<dbReference type="Gene3D" id="3.40.630.30">
    <property type="match status" value="1"/>
</dbReference>
<feature type="domain" description="N-acetyltransferase" evidence="3">
    <location>
        <begin position="6"/>
        <end position="145"/>
    </location>
</feature>
<dbReference type="RefSeq" id="WP_306979402.1">
    <property type="nucleotide sequence ID" value="NZ_JAUSUA010000001.1"/>
</dbReference>
<dbReference type="CDD" id="cd04301">
    <property type="entry name" value="NAT_SF"/>
    <property type="match status" value="1"/>
</dbReference>
<dbReference type="Proteomes" id="UP001225034">
    <property type="component" value="Unassembled WGS sequence"/>
</dbReference>
<proteinExistence type="predicted"/>
<protein>
    <submittedName>
        <fullName evidence="4">GNAT family N-acyltransferase</fullName>
    </submittedName>
</protein>
<dbReference type="InterPro" id="IPR016181">
    <property type="entry name" value="Acyl_CoA_acyltransferase"/>
</dbReference>
<keyword evidence="2" id="KW-0012">Acyltransferase</keyword>
<evidence type="ECO:0000313" key="4">
    <source>
        <dbReference type="EMBL" id="MDQ0205611.1"/>
    </source>
</evidence>
<evidence type="ECO:0000256" key="2">
    <source>
        <dbReference type="ARBA" id="ARBA00023315"/>
    </source>
</evidence>
<dbReference type="PROSITE" id="PS51186">
    <property type="entry name" value="GNAT"/>
    <property type="match status" value="1"/>
</dbReference>
<dbReference type="SUPFAM" id="SSF55729">
    <property type="entry name" value="Acyl-CoA N-acyltransferases (Nat)"/>
    <property type="match status" value="1"/>
</dbReference>
<gene>
    <name evidence="4" type="ORF">J2S05_000385</name>
</gene>
<keyword evidence="5" id="KW-1185">Reference proteome</keyword>
<accession>A0ABT9YCN2</accession>
<dbReference type="PANTHER" id="PTHR43877:SF2">
    <property type="entry name" value="AMINOALKYLPHOSPHONATE N-ACETYLTRANSFERASE-RELATED"/>
    <property type="match status" value="1"/>
</dbReference>
<organism evidence="4 5">
    <name type="scientific">Alkalicoccobacillus murimartini</name>
    <dbReference type="NCBI Taxonomy" id="171685"/>
    <lineage>
        <taxon>Bacteria</taxon>
        <taxon>Bacillati</taxon>
        <taxon>Bacillota</taxon>
        <taxon>Bacilli</taxon>
        <taxon>Bacillales</taxon>
        <taxon>Bacillaceae</taxon>
        <taxon>Alkalicoccobacillus</taxon>
    </lineage>
</organism>
<dbReference type="Pfam" id="PF13673">
    <property type="entry name" value="Acetyltransf_10"/>
    <property type="match status" value="1"/>
</dbReference>
<comment type="caution">
    <text evidence="4">The sequence shown here is derived from an EMBL/GenBank/DDBJ whole genome shotgun (WGS) entry which is preliminary data.</text>
</comment>
<sequence length="145" mass="16257">MTHTQTIITASTHQELEDAFSVRTQVFVEEQKVSIELERDHEDEHAIHFVLYHNQKPTGAARIRLLDTYAKIERVCTLRNSRGTGAGSALMKAIEVEISKQGFQLAKLNAQTQAAGFYERLGYTACSNEFMDAGMPHITMEKSIG</sequence>